<dbReference type="EMBL" id="KV749961">
    <property type="protein sequence ID" value="OCL06921.1"/>
    <property type="molecule type" value="Genomic_DNA"/>
</dbReference>
<evidence type="ECO:0000256" key="10">
    <source>
        <dbReference type="SAM" id="MobiDB-lite"/>
    </source>
</evidence>
<dbReference type="GO" id="GO:0016435">
    <property type="term" value="F:rRNA (guanine) methyltransferase activity"/>
    <property type="evidence" value="ECO:0007669"/>
    <property type="project" value="TreeGrafter"/>
</dbReference>
<sequence length="607" mass="67437">MVLMHVRSSLGNFFRIYVHTCPFTTSRQISTNSAIERGIRKSSAAFDSHLQGRREGKYRRSTFNPQSRIRAKDKESFSRQDEAVIDRRRSSGRREPPRAGNGFWNDSTIRQVTRGNGHDGYSKRDTHNKRSQHPFGNDSSAGQPRLARRLRKPHEQSETDWSGAKEDASGNASEGKYNRVNWGSRGLLGQQRSTRGQENRGKETPKESLDRQASITGQMASLFGGRGSVSRSLSLNNLKRDDEDVSVKTRYANNDSKTSNISRHSPRAFAAPLSIPYTTAASEFLYGYSVVLAALRAHRRKLYNLYLHSRAARHEGIHALKERAKATGVQIHSVDDEWLPTMDRLSNGRPHNGCILESSPLPRPPISSLGLPSVEQGIFKVKLDHQSREDRLINGDNMEYKYNSKGWRYPLVLYVDGVLDEGNLGAIIRSAYFLGVDAIATPTRMSAPLNHIALKASSGAAEAIPIFTIIHPSDFITNSIQTGWRIYASDAPPTILLPSHSVFASPRDASYNDESPTIVFTNPRTKSPLLNHAPLAKHPTILMLGNEGSGLRPSLLARAHYKVGIQAGRDTNGTGIDSLNVSAASALLCFEFMKKPKQQRQPGDFLF</sequence>
<name>A0A8E2EY63_9PEZI</name>
<evidence type="ECO:0000256" key="2">
    <source>
        <dbReference type="ARBA" id="ARBA00007228"/>
    </source>
</evidence>
<feature type="compositionally biased region" description="Basic and acidic residues" evidence="10">
    <location>
        <begin position="153"/>
        <end position="168"/>
    </location>
</feature>
<dbReference type="Gene3D" id="3.40.1280.10">
    <property type="match status" value="1"/>
</dbReference>
<dbReference type="InterPro" id="IPR047261">
    <property type="entry name" value="MRM1_MeTrfase_dom"/>
</dbReference>
<dbReference type="Gene3D" id="3.30.1330.30">
    <property type="match status" value="1"/>
</dbReference>
<feature type="compositionally biased region" description="Basic and acidic residues" evidence="10">
    <location>
        <begin position="70"/>
        <end position="97"/>
    </location>
</feature>
<evidence type="ECO:0000256" key="3">
    <source>
        <dbReference type="ARBA" id="ARBA00022552"/>
    </source>
</evidence>
<evidence type="ECO:0000256" key="5">
    <source>
        <dbReference type="ARBA" id="ARBA00022679"/>
    </source>
</evidence>
<dbReference type="PANTHER" id="PTHR46103:SF1">
    <property type="entry name" value="RRNA METHYLTRANSFERASE 1, MITOCHONDRIAL"/>
    <property type="match status" value="1"/>
</dbReference>
<reference evidence="12 13" key="1">
    <citation type="journal article" date="2016" name="Nat. Commun.">
        <title>Ectomycorrhizal ecology is imprinted in the genome of the dominant symbiotic fungus Cenococcum geophilum.</title>
        <authorList>
            <consortium name="DOE Joint Genome Institute"/>
            <person name="Peter M."/>
            <person name="Kohler A."/>
            <person name="Ohm R.A."/>
            <person name="Kuo A."/>
            <person name="Krutzmann J."/>
            <person name="Morin E."/>
            <person name="Arend M."/>
            <person name="Barry K.W."/>
            <person name="Binder M."/>
            <person name="Choi C."/>
            <person name="Clum A."/>
            <person name="Copeland A."/>
            <person name="Grisel N."/>
            <person name="Haridas S."/>
            <person name="Kipfer T."/>
            <person name="LaButti K."/>
            <person name="Lindquist E."/>
            <person name="Lipzen A."/>
            <person name="Maire R."/>
            <person name="Meier B."/>
            <person name="Mihaltcheva S."/>
            <person name="Molinier V."/>
            <person name="Murat C."/>
            <person name="Poggeler S."/>
            <person name="Quandt C.A."/>
            <person name="Sperisen C."/>
            <person name="Tritt A."/>
            <person name="Tisserant E."/>
            <person name="Crous P.W."/>
            <person name="Henrissat B."/>
            <person name="Nehls U."/>
            <person name="Egli S."/>
            <person name="Spatafora J.W."/>
            <person name="Grigoriev I.V."/>
            <person name="Martin F.M."/>
        </authorList>
    </citation>
    <scope>NUCLEOTIDE SEQUENCE [LARGE SCALE GENOMIC DNA]</scope>
    <source>
        <strain evidence="12 13">CBS 207.34</strain>
    </source>
</reference>
<keyword evidence="7" id="KW-0809">Transit peptide</keyword>
<evidence type="ECO:0000256" key="9">
    <source>
        <dbReference type="ARBA" id="ARBA00034881"/>
    </source>
</evidence>
<keyword evidence="13" id="KW-1185">Reference proteome</keyword>
<feature type="region of interest" description="Disordered" evidence="10">
    <location>
        <begin position="51"/>
        <end position="212"/>
    </location>
</feature>
<dbReference type="InterPro" id="IPR029026">
    <property type="entry name" value="tRNA_m1G_MTases_N"/>
</dbReference>
<dbReference type="AlphaFoldDB" id="A0A8E2EY63"/>
<comment type="subcellular location">
    <subcellularLocation>
        <location evidence="1">Mitochondrion</location>
    </subcellularLocation>
</comment>
<comment type="similarity">
    <text evidence="2">Belongs to the class IV-like SAM-binding methyltransferase superfamily. RNA methyltransferase TrmH family.</text>
</comment>
<keyword evidence="5" id="KW-0808">Transferase</keyword>
<gene>
    <name evidence="12" type="ORF">AOQ84DRAFT_355248</name>
</gene>
<protein>
    <recommendedName>
        <fullName evidence="9">rRNA methyltransferase 1, mitochondrial</fullName>
    </recommendedName>
</protein>
<evidence type="ECO:0000259" key="11">
    <source>
        <dbReference type="SMART" id="SM00967"/>
    </source>
</evidence>
<feature type="compositionally biased region" description="Basic and acidic residues" evidence="10">
    <location>
        <begin position="116"/>
        <end position="125"/>
    </location>
</feature>
<evidence type="ECO:0000256" key="4">
    <source>
        <dbReference type="ARBA" id="ARBA00022603"/>
    </source>
</evidence>
<dbReference type="GO" id="GO:0003723">
    <property type="term" value="F:RNA binding"/>
    <property type="evidence" value="ECO:0007669"/>
    <property type="project" value="InterPro"/>
</dbReference>
<keyword evidence="4" id="KW-0489">Methyltransferase</keyword>
<dbReference type="SUPFAM" id="SSF55315">
    <property type="entry name" value="L30e-like"/>
    <property type="match status" value="1"/>
</dbReference>
<evidence type="ECO:0000256" key="6">
    <source>
        <dbReference type="ARBA" id="ARBA00022691"/>
    </source>
</evidence>
<dbReference type="InterPro" id="IPR029064">
    <property type="entry name" value="Ribosomal_eL30-like_sf"/>
</dbReference>
<proteinExistence type="inferred from homology"/>
<dbReference type="SUPFAM" id="SSF75217">
    <property type="entry name" value="alpha/beta knot"/>
    <property type="match status" value="1"/>
</dbReference>
<dbReference type="InterPro" id="IPR013123">
    <property type="entry name" value="SpoU_subst-bd"/>
</dbReference>
<evidence type="ECO:0000256" key="8">
    <source>
        <dbReference type="ARBA" id="ARBA00023128"/>
    </source>
</evidence>
<organism evidence="12 13">
    <name type="scientific">Glonium stellatum</name>
    <dbReference type="NCBI Taxonomy" id="574774"/>
    <lineage>
        <taxon>Eukaryota</taxon>
        <taxon>Fungi</taxon>
        <taxon>Dikarya</taxon>
        <taxon>Ascomycota</taxon>
        <taxon>Pezizomycotina</taxon>
        <taxon>Dothideomycetes</taxon>
        <taxon>Pleosporomycetidae</taxon>
        <taxon>Gloniales</taxon>
        <taxon>Gloniaceae</taxon>
        <taxon>Glonium</taxon>
    </lineage>
</organism>
<dbReference type="OrthoDB" id="270651at2759"/>
<evidence type="ECO:0000313" key="13">
    <source>
        <dbReference type="Proteomes" id="UP000250140"/>
    </source>
</evidence>
<dbReference type="InterPro" id="IPR029028">
    <property type="entry name" value="Alpha/beta_knot_MTases"/>
</dbReference>
<feature type="compositionally biased region" description="Polar residues" evidence="10">
    <location>
        <begin position="104"/>
        <end position="114"/>
    </location>
</feature>
<dbReference type="InterPro" id="IPR001537">
    <property type="entry name" value="SpoU_MeTrfase"/>
</dbReference>
<dbReference type="Pfam" id="PF08032">
    <property type="entry name" value="SpoU_sub_bind"/>
    <property type="match status" value="1"/>
</dbReference>
<dbReference type="SMART" id="SM00967">
    <property type="entry name" value="SpoU_sub_bind"/>
    <property type="match status" value="1"/>
</dbReference>
<dbReference type="GO" id="GO:0005739">
    <property type="term" value="C:mitochondrion"/>
    <property type="evidence" value="ECO:0007669"/>
    <property type="project" value="UniProtKB-SubCell"/>
</dbReference>
<dbReference type="Proteomes" id="UP000250140">
    <property type="component" value="Unassembled WGS sequence"/>
</dbReference>
<feature type="domain" description="RNA 2-O ribose methyltransferase substrate binding" evidence="11">
    <location>
        <begin position="284"/>
        <end position="364"/>
    </location>
</feature>
<dbReference type="Pfam" id="PF00588">
    <property type="entry name" value="SpoU_methylase"/>
    <property type="match status" value="1"/>
</dbReference>
<evidence type="ECO:0000256" key="1">
    <source>
        <dbReference type="ARBA" id="ARBA00004173"/>
    </source>
</evidence>
<dbReference type="PANTHER" id="PTHR46103">
    <property type="entry name" value="RRNA METHYLTRANSFERASE 1, MITOCHONDRIAL"/>
    <property type="match status" value="1"/>
</dbReference>
<keyword evidence="6" id="KW-0949">S-adenosyl-L-methionine</keyword>
<evidence type="ECO:0000313" key="12">
    <source>
        <dbReference type="EMBL" id="OCL06921.1"/>
    </source>
</evidence>
<keyword evidence="3" id="KW-0698">rRNA processing</keyword>
<evidence type="ECO:0000256" key="7">
    <source>
        <dbReference type="ARBA" id="ARBA00022946"/>
    </source>
</evidence>
<dbReference type="CDD" id="cd18105">
    <property type="entry name" value="SpoU-like_MRM1"/>
    <property type="match status" value="1"/>
</dbReference>
<feature type="compositionally biased region" description="Basic and acidic residues" evidence="10">
    <location>
        <begin position="195"/>
        <end position="210"/>
    </location>
</feature>
<accession>A0A8E2EY63</accession>
<dbReference type="InterPro" id="IPR047182">
    <property type="entry name" value="MRM1"/>
</dbReference>
<keyword evidence="8" id="KW-0496">Mitochondrion</keyword>